<name>A0A6J7MJ79_9ZZZZ</name>
<sequence length="51" mass="5616">MRGDIPDHSVVVGVPGRVVRRWIDGEGWVPPLTNEVVVVEGWPVGVRPTDE</sequence>
<dbReference type="EMBL" id="CAFBOK010000058">
    <property type="protein sequence ID" value="CAB4979915.1"/>
    <property type="molecule type" value="Genomic_DNA"/>
</dbReference>
<reference evidence="1" key="1">
    <citation type="submission" date="2020-05" db="EMBL/GenBank/DDBJ databases">
        <authorList>
            <person name="Chiriac C."/>
            <person name="Salcher M."/>
            <person name="Ghai R."/>
            <person name="Kavagutti S V."/>
        </authorList>
    </citation>
    <scope>NUCLEOTIDE SEQUENCE</scope>
</reference>
<proteinExistence type="predicted"/>
<organism evidence="1">
    <name type="scientific">freshwater metagenome</name>
    <dbReference type="NCBI Taxonomy" id="449393"/>
    <lineage>
        <taxon>unclassified sequences</taxon>
        <taxon>metagenomes</taxon>
        <taxon>ecological metagenomes</taxon>
    </lineage>
</organism>
<dbReference type="InterPro" id="IPR011004">
    <property type="entry name" value="Trimer_LpxA-like_sf"/>
</dbReference>
<dbReference type="SUPFAM" id="SSF51161">
    <property type="entry name" value="Trimeric LpxA-like enzymes"/>
    <property type="match status" value="1"/>
</dbReference>
<protein>
    <submittedName>
        <fullName evidence="1">Unannotated protein</fullName>
    </submittedName>
</protein>
<accession>A0A6J7MJ79</accession>
<gene>
    <name evidence="1" type="ORF">UFOPK3927_00654</name>
</gene>
<dbReference type="AlphaFoldDB" id="A0A6J7MJ79"/>
<evidence type="ECO:0000313" key="1">
    <source>
        <dbReference type="EMBL" id="CAB4979915.1"/>
    </source>
</evidence>